<sequence>MGSLEGLIRTCKYSFAPNSLGYCGAKDFSVLFERFIKEPSEQLASRVEEALHSFVGLHSYLLLIAEHNSLSEFDESVIEAYWLGNSLLKNVPVKAVRELIEKKFVTLPLRIRQQKACFLKQHAYVQHSFHVLFIQFLTPKVAPLVSNLDKCIIKWADVLEVKEDKLKVKSIALIHENNELKLKEKLFNVENRFIEEPKEGMLISVHWDNAVEEIGKEQQKNLKKCLLANIELANAYTTSIQKKQK</sequence>
<dbReference type="AlphaFoldDB" id="A0A497JFK4"/>
<name>A0A497JFK4_9ARCH</name>
<proteinExistence type="predicted"/>
<organism evidence="1 2">
    <name type="scientific">Candidatus Iainarchaeum sp</name>
    <dbReference type="NCBI Taxonomy" id="3101447"/>
    <lineage>
        <taxon>Archaea</taxon>
        <taxon>Candidatus Iainarchaeota</taxon>
        <taxon>Candidatus Iainarchaeia</taxon>
        <taxon>Candidatus Iainarchaeales</taxon>
        <taxon>Candidatus Iainarchaeaceae</taxon>
        <taxon>Candidatus Iainarchaeum</taxon>
    </lineage>
</organism>
<comment type="caution">
    <text evidence="1">The sequence shown here is derived from an EMBL/GenBank/DDBJ whole genome shotgun (WGS) entry which is preliminary data.</text>
</comment>
<evidence type="ECO:0000313" key="2">
    <source>
        <dbReference type="Proteomes" id="UP000277633"/>
    </source>
</evidence>
<dbReference type="Pfam" id="PF19927">
    <property type="entry name" value="DUF6390"/>
    <property type="match status" value="1"/>
</dbReference>
<dbReference type="Proteomes" id="UP000277633">
    <property type="component" value="Unassembled WGS sequence"/>
</dbReference>
<reference evidence="1 2" key="1">
    <citation type="submission" date="2018-06" db="EMBL/GenBank/DDBJ databases">
        <title>Extensive metabolic versatility and redundancy in microbially diverse, dynamic hydrothermal sediments.</title>
        <authorList>
            <person name="Dombrowski N."/>
            <person name="Teske A."/>
            <person name="Baker B.J."/>
        </authorList>
    </citation>
    <scope>NUCLEOTIDE SEQUENCE [LARGE SCALE GENOMIC DNA]</scope>
    <source>
        <strain evidence="1">B9_G13</strain>
    </source>
</reference>
<gene>
    <name evidence="1" type="ORF">DRO07_02075</name>
</gene>
<dbReference type="EMBL" id="QMWO01000066">
    <property type="protein sequence ID" value="RLG69559.1"/>
    <property type="molecule type" value="Genomic_DNA"/>
</dbReference>
<dbReference type="InterPro" id="IPR045660">
    <property type="entry name" value="DUF6390"/>
</dbReference>
<accession>A0A497JFK4</accession>
<protein>
    <submittedName>
        <fullName evidence="1">Uncharacterized protein</fullName>
    </submittedName>
</protein>
<evidence type="ECO:0000313" key="1">
    <source>
        <dbReference type="EMBL" id="RLG69559.1"/>
    </source>
</evidence>